<evidence type="ECO:0000313" key="2">
    <source>
        <dbReference type="EMBL" id="AUX92210.1"/>
    </source>
</evidence>
<feature type="signal peptide" evidence="1">
    <location>
        <begin position="1"/>
        <end position="22"/>
    </location>
</feature>
<dbReference type="RefSeq" id="WP_104956109.1">
    <property type="nucleotide sequence ID" value="NZ_CP026377.1"/>
</dbReference>
<proteinExistence type="predicted"/>
<evidence type="ECO:0000313" key="3">
    <source>
        <dbReference type="Proteomes" id="UP000238365"/>
    </source>
</evidence>
<dbReference type="EMBL" id="CP026377">
    <property type="protein sequence ID" value="AUX92210.1"/>
    <property type="molecule type" value="Genomic_DNA"/>
</dbReference>
<protein>
    <submittedName>
        <fullName evidence="2">Type III secretion protein HrpT</fullName>
    </submittedName>
</protein>
<dbReference type="KEGG" id="pgz:C2E15_03250"/>
<dbReference type="PROSITE" id="PS51257">
    <property type="entry name" value="PROKAR_LIPOPROTEIN"/>
    <property type="match status" value="1"/>
</dbReference>
<reference evidence="2 3" key="1">
    <citation type="submission" date="2018-01" db="EMBL/GenBank/DDBJ databases">
        <title>Complete and assembled Genome of Pantoea gaviniae DSM22758T.</title>
        <authorList>
            <person name="Stevens M.J.A."/>
            <person name="Zurfluh K."/>
            <person name="Stephan R."/>
        </authorList>
    </citation>
    <scope>NUCLEOTIDE SEQUENCE [LARGE SCALE GENOMIC DNA]</scope>
    <source>
        <strain evidence="2 3">DSM 22758</strain>
    </source>
</reference>
<keyword evidence="1" id="KW-0732">Signal</keyword>
<organism evidence="2 3">
    <name type="scientific">Mixta gaviniae</name>
    <dbReference type="NCBI Taxonomy" id="665914"/>
    <lineage>
        <taxon>Bacteria</taxon>
        <taxon>Pseudomonadati</taxon>
        <taxon>Pseudomonadota</taxon>
        <taxon>Gammaproteobacteria</taxon>
        <taxon>Enterobacterales</taxon>
        <taxon>Erwiniaceae</taxon>
        <taxon>Mixta</taxon>
    </lineage>
</organism>
<dbReference type="InterPro" id="IPR048207">
    <property type="entry name" value="HprT-like"/>
</dbReference>
<name>A0A2L0ICH1_9GAMM</name>
<accession>A0A2L0ICH1</accession>
<feature type="chain" id="PRO_5014778785" evidence="1">
    <location>
        <begin position="23"/>
        <end position="62"/>
    </location>
</feature>
<dbReference type="NCBIfam" id="NF041532">
    <property type="entry name" value="HprT"/>
    <property type="match status" value="1"/>
</dbReference>
<sequence length="62" mass="7063">MLRKLALTALTTLLLSACAPKAPPGCQDMRCRPQSNLQQLTIWWQPELRNGPYDYTQVQVHP</sequence>
<dbReference type="Proteomes" id="UP000238365">
    <property type="component" value="Chromosome"/>
</dbReference>
<keyword evidence="3" id="KW-1185">Reference proteome</keyword>
<gene>
    <name evidence="2" type="ORF">C2E15_03250</name>
</gene>
<dbReference type="AlphaFoldDB" id="A0A2L0ICH1"/>
<evidence type="ECO:0000256" key="1">
    <source>
        <dbReference type="SAM" id="SignalP"/>
    </source>
</evidence>